<dbReference type="EMBL" id="BQNB010014938">
    <property type="protein sequence ID" value="GJT34153.1"/>
    <property type="molecule type" value="Genomic_DNA"/>
</dbReference>
<evidence type="ECO:0000313" key="3">
    <source>
        <dbReference type="Proteomes" id="UP001151760"/>
    </source>
</evidence>
<proteinExistence type="predicted"/>
<sequence>MIIPRNKQTVLKTFLSEESLESKPKLVMDENTILNMDTIVISPDSDEILMLYEESRSKLLLKEQDLMVDLLSHISRSCPSINNFGPQIVEVTPRKKDKKVRSKDFLSTSASGSQPLSNT</sequence>
<reference evidence="2" key="1">
    <citation type="journal article" date="2022" name="Int. J. Mol. Sci.">
        <title>Draft Genome of Tanacetum Coccineum: Genomic Comparison of Closely Related Tanacetum-Family Plants.</title>
        <authorList>
            <person name="Yamashiro T."/>
            <person name="Shiraishi A."/>
            <person name="Nakayama K."/>
            <person name="Satake H."/>
        </authorList>
    </citation>
    <scope>NUCLEOTIDE SEQUENCE</scope>
</reference>
<organism evidence="2 3">
    <name type="scientific">Tanacetum coccineum</name>
    <dbReference type="NCBI Taxonomy" id="301880"/>
    <lineage>
        <taxon>Eukaryota</taxon>
        <taxon>Viridiplantae</taxon>
        <taxon>Streptophyta</taxon>
        <taxon>Embryophyta</taxon>
        <taxon>Tracheophyta</taxon>
        <taxon>Spermatophyta</taxon>
        <taxon>Magnoliopsida</taxon>
        <taxon>eudicotyledons</taxon>
        <taxon>Gunneridae</taxon>
        <taxon>Pentapetalae</taxon>
        <taxon>asterids</taxon>
        <taxon>campanulids</taxon>
        <taxon>Asterales</taxon>
        <taxon>Asteraceae</taxon>
        <taxon>Asteroideae</taxon>
        <taxon>Anthemideae</taxon>
        <taxon>Anthemidinae</taxon>
        <taxon>Tanacetum</taxon>
    </lineage>
</organism>
<feature type="region of interest" description="Disordered" evidence="1">
    <location>
        <begin position="92"/>
        <end position="119"/>
    </location>
</feature>
<protein>
    <submittedName>
        <fullName evidence="2">Uncharacterized protein</fullName>
    </submittedName>
</protein>
<evidence type="ECO:0000256" key="1">
    <source>
        <dbReference type="SAM" id="MobiDB-lite"/>
    </source>
</evidence>
<keyword evidence="3" id="KW-1185">Reference proteome</keyword>
<name>A0ABQ5D791_9ASTR</name>
<gene>
    <name evidence="2" type="ORF">Tco_0924572</name>
</gene>
<dbReference type="Proteomes" id="UP001151760">
    <property type="component" value="Unassembled WGS sequence"/>
</dbReference>
<feature type="compositionally biased region" description="Polar residues" evidence="1">
    <location>
        <begin position="105"/>
        <end position="119"/>
    </location>
</feature>
<comment type="caution">
    <text evidence="2">The sequence shown here is derived from an EMBL/GenBank/DDBJ whole genome shotgun (WGS) entry which is preliminary data.</text>
</comment>
<evidence type="ECO:0000313" key="2">
    <source>
        <dbReference type="EMBL" id="GJT34153.1"/>
    </source>
</evidence>
<reference evidence="2" key="2">
    <citation type="submission" date="2022-01" db="EMBL/GenBank/DDBJ databases">
        <authorList>
            <person name="Yamashiro T."/>
            <person name="Shiraishi A."/>
            <person name="Satake H."/>
            <person name="Nakayama K."/>
        </authorList>
    </citation>
    <scope>NUCLEOTIDE SEQUENCE</scope>
</reference>
<accession>A0ABQ5D791</accession>